<comment type="caution">
    <text evidence="7">The sequence shown here is derived from an EMBL/GenBank/DDBJ whole genome shotgun (WGS) entry which is preliminary data.</text>
</comment>
<evidence type="ECO:0000256" key="3">
    <source>
        <dbReference type="ARBA" id="ARBA00022692"/>
    </source>
</evidence>
<dbReference type="EMBL" id="VYSA01000002">
    <property type="protein sequence ID" value="KAA9107887.1"/>
    <property type="molecule type" value="Genomic_DNA"/>
</dbReference>
<evidence type="ECO:0000313" key="7">
    <source>
        <dbReference type="EMBL" id="KAA9107887.1"/>
    </source>
</evidence>
<gene>
    <name evidence="7" type="ORF">F6B43_10685</name>
</gene>
<dbReference type="AlphaFoldDB" id="A0A5J5J0M3"/>
<keyword evidence="8" id="KW-1185">Reference proteome</keyword>
<proteinExistence type="inferred from homology"/>
<feature type="transmembrane region" description="Helical" evidence="6">
    <location>
        <begin position="191"/>
        <end position="210"/>
    </location>
</feature>
<dbReference type="InterPro" id="IPR004307">
    <property type="entry name" value="TspO_MBR"/>
</dbReference>
<dbReference type="PANTHER" id="PTHR33802">
    <property type="entry name" value="SI:CH211-161H7.5-RELATED"/>
    <property type="match status" value="1"/>
</dbReference>
<evidence type="ECO:0000256" key="4">
    <source>
        <dbReference type="ARBA" id="ARBA00022989"/>
    </source>
</evidence>
<organism evidence="7 8">
    <name type="scientific">Microbacterium rhizomatis</name>
    <dbReference type="NCBI Taxonomy" id="1631477"/>
    <lineage>
        <taxon>Bacteria</taxon>
        <taxon>Bacillati</taxon>
        <taxon>Actinomycetota</taxon>
        <taxon>Actinomycetes</taxon>
        <taxon>Micrococcales</taxon>
        <taxon>Microbacteriaceae</taxon>
        <taxon>Microbacterium</taxon>
    </lineage>
</organism>
<feature type="transmembrane region" description="Helical" evidence="6">
    <location>
        <begin position="217"/>
        <end position="237"/>
    </location>
</feature>
<comment type="subcellular location">
    <subcellularLocation>
        <location evidence="1">Membrane</location>
        <topology evidence="1">Multi-pass membrane protein</topology>
    </subcellularLocation>
</comment>
<feature type="transmembrane region" description="Helical" evidence="6">
    <location>
        <begin position="243"/>
        <end position="268"/>
    </location>
</feature>
<feature type="transmembrane region" description="Helical" evidence="6">
    <location>
        <begin position="63"/>
        <end position="84"/>
    </location>
</feature>
<dbReference type="Proteomes" id="UP000325827">
    <property type="component" value="Unassembled WGS sequence"/>
</dbReference>
<evidence type="ECO:0000256" key="2">
    <source>
        <dbReference type="ARBA" id="ARBA00007524"/>
    </source>
</evidence>
<dbReference type="RefSeq" id="WP_150448917.1">
    <property type="nucleotide sequence ID" value="NZ_VYSA01000002.1"/>
</dbReference>
<protein>
    <submittedName>
        <fullName evidence="7">Tryptophan-rich sensory protein</fullName>
    </submittedName>
</protein>
<keyword evidence="3 6" id="KW-0812">Transmembrane</keyword>
<dbReference type="PANTHER" id="PTHR33802:SF1">
    <property type="entry name" value="XK-RELATED PROTEIN"/>
    <property type="match status" value="1"/>
</dbReference>
<evidence type="ECO:0000256" key="6">
    <source>
        <dbReference type="SAM" id="Phobius"/>
    </source>
</evidence>
<evidence type="ECO:0000256" key="5">
    <source>
        <dbReference type="ARBA" id="ARBA00023136"/>
    </source>
</evidence>
<name>A0A5J5J0M3_9MICO</name>
<evidence type="ECO:0000256" key="1">
    <source>
        <dbReference type="ARBA" id="ARBA00004141"/>
    </source>
</evidence>
<feature type="transmembrane region" description="Helical" evidence="6">
    <location>
        <begin position="154"/>
        <end position="179"/>
    </location>
</feature>
<comment type="similarity">
    <text evidence="2">Belongs to the TspO/BZRP family.</text>
</comment>
<accession>A0A5J5J0M3</accession>
<reference evidence="8" key="1">
    <citation type="submission" date="2019-09" db="EMBL/GenBank/DDBJ databases">
        <title>Mumia zhuanghuii sp. nov. isolated from the intestinal contents of plateau pika (Ochotona curzoniae) in the Qinghai-Tibet plateau of China.</title>
        <authorList>
            <person name="Tian Z."/>
        </authorList>
    </citation>
    <scope>NUCLEOTIDE SEQUENCE [LARGE SCALE GENOMIC DNA]</scope>
    <source>
        <strain evidence="8">JCM 30598</strain>
    </source>
</reference>
<keyword evidence="5 6" id="KW-0472">Membrane</keyword>
<feature type="transmembrane region" description="Helical" evidence="6">
    <location>
        <begin position="18"/>
        <end position="43"/>
    </location>
</feature>
<dbReference type="InterPro" id="IPR038330">
    <property type="entry name" value="TspO/MBR-related_sf"/>
</dbReference>
<dbReference type="GO" id="GO:0016020">
    <property type="term" value="C:membrane"/>
    <property type="evidence" value="ECO:0007669"/>
    <property type="project" value="UniProtKB-SubCell"/>
</dbReference>
<sequence>MTTTAVPETRSLDLTRQIVVISAMVFMIIAAMVGTGLFGGTAVQDLQGGALDADSTYLAPARPAFSIWSAIYIGLVAYTIWQALPGQRARDRQRAMGWWIALTMVLNGLWLVTAQFGTLLLTVIAIVVLLVALCITFRMSVLTRTTGDGFVDSLLIDGVTGLHLGWVTLATVANITAWLTTIGSPEWASAATVWGILVLIVVLLVGLSISWRSGWRIAPALALAWGLTWLAVARLTGEPQSPAIGITALVVAAVILIVPVVVAGLRLVRPSSD</sequence>
<dbReference type="Gene3D" id="1.20.1260.100">
    <property type="entry name" value="TspO/MBR protein"/>
    <property type="match status" value="1"/>
</dbReference>
<feature type="transmembrane region" description="Helical" evidence="6">
    <location>
        <begin position="119"/>
        <end position="142"/>
    </location>
</feature>
<keyword evidence="4 6" id="KW-1133">Transmembrane helix</keyword>
<dbReference type="Pfam" id="PF03073">
    <property type="entry name" value="TspO_MBR"/>
    <property type="match status" value="1"/>
</dbReference>
<dbReference type="OrthoDB" id="5189031at2"/>
<feature type="transmembrane region" description="Helical" evidence="6">
    <location>
        <begin position="96"/>
        <end position="113"/>
    </location>
</feature>
<evidence type="ECO:0000313" key="8">
    <source>
        <dbReference type="Proteomes" id="UP000325827"/>
    </source>
</evidence>